<keyword evidence="2" id="KW-0812">Transmembrane</keyword>
<organism evidence="3 4">
    <name type="scientific">Hyalella azteca</name>
    <name type="common">Amphipod</name>
    <dbReference type="NCBI Taxonomy" id="294128"/>
    <lineage>
        <taxon>Eukaryota</taxon>
        <taxon>Metazoa</taxon>
        <taxon>Ecdysozoa</taxon>
        <taxon>Arthropoda</taxon>
        <taxon>Crustacea</taxon>
        <taxon>Multicrustacea</taxon>
        <taxon>Malacostraca</taxon>
        <taxon>Eumalacostraca</taxon>
        <taxon>Peracarida</taxon>
        <taxon>Amphipoda</taxon>
        <taxon>Senticaudata</taxon>
        <taxon>Talitrida</taxon>
        <taxon>Talitroidea</taxon>
        <taxon>Hyalellidae</taxon>
        <taxon>Hyalella</taxon>
    </lineage>
</organism>
<dbReference type="Proteomes" id="UP000694843">
    <property type="component" value="Unplaced"/>
</dbReference>
<feature type="transmembrane region" description="Helical" evidence="2">
    <location>
        <begin position="12"/>
        <end position="36"/>
    </location>
</feature>
<evidence type="ECO:0000256" key="2">
    <source>
        <dbReference type="SAM" id="Phobius"/>
    </source>
</evidence>
<name>A0A8B7PJT4_HYAAZ</name>
<evidence type="ECO:0000256" key="1">
    <source>
        <dbReference type="SAM" id="MobiDB-lite"/>
    </source>
</evidence>
<feature type="compositionally biased region" description="Polar residues" evidence="1">
    <location>
        <begin position="209"/>
        <end position="219"/>
    </location>
</feature>
<dbReference type="AlphaFoldDB" id="A0A8B7PJT4"/>
<keyword evidence="2" id="KW-1133">Transmembrane helix</keyword>
<feature type="transmembrane region" description="Helical" evidence="2">
    <location>
        <begin position="97"/>
        <end position="118"/>
    </location>
</feature>
<feature type="compositionally biased region" description="Basic and acidic residues" evidence="1">
    <location>
        <begin position="250"/>
        <end position="272"/>
    </location>
</feature>
<protein>
    <submittedName>
        <fullName evidence="4">Uncharacterized protein LOC108681147</fullName>
    </submittedName>
</protein>
<sequence>MPSPCCPLNWAFVVVIYVGDALFGFSSAAVWGTGIVEKILLGMMNDTELLEVGAENFHVHMSSLALASSVLYSLTGISSMIAALGVMSGFYELQIHHLIISFIRFVGTIFICELVISIQYNTFIYVCSRIILYGCGFLNLVLLFVIYASLAAEYQRCMEEIDGQVEPEIRPLTLLFSRCLGSRSRSSLCRRRPSSSEDALEVNFDATDGQVSSGNNLNLPKQDLHPSPAPGRRQESLARSVTEDLEASDFQEHVDGRSDHVNVANDGEHRTPAAETDSQTSRGSQTDEESQRDEQEDPLVRG</sequence>
<keyword evidence="2" id="KW-0472">Membrane</keyword>
<feature type="transmembrane region" description="Helical" evidence="2">
    <location>
        <begin position="130"/>
        <end position="150"/>
    </location>
</feature>
<dbReference type="GeneID" id="108681147"/>
<feature type="region of interest" description="Disordered" evidence="1">
    <location>
        <begin position="207"/>
        <end position="302"/>
    </location>
</feature>
<accession>A0A8B7PJT4</accession>
<proteinExistence type="predicted"/>
<keyword evidence="3" id="KW-1185">Reference proteome</keyword>
<dbReference type="KEGG" id="hazt:108681147"/>
<evidence type="ECO:0000313" key="3">
    <source>
        <dbReference type="Proteomes" id="UP000694843"/>
    </source>
</evidence>
<gene>
    <name evidence="4" type="primary">LOC108681147</name>
</gene>
<reference evidence="4" key="1">
    <citation type="submission" date="2025-08" db="UniProtKB">
        <authorList>
            <consortium name="RefSeq"/>
        </authorList>
    </citation>
    <scope>IDENTIFICATION</scope>
    <source>
        <tissue evidence="4">Whole organism</tissue>
    </source>
</reference>
<feature type="transmembrane region" description="Helical" evidence="2">
    <location>
        <begin position="70"/>
        <end position="91"/>
    </location>
</feature>
<feature type="compositionally biased region" description="Acidic residues" evidence="1">
    <location>
        <begin position="286"/>
        <end position="302"/>
    </location>
</feature>
<dbReference type="OrthoDB" id="10510857at2759"/>
<evidence type="ECO:0000313" key="4">
    <source>
        <dbReference type="RefSeq" id="XP_018025631.1"/>
    </source>
</evidence>
<dbReference type="RefSeq" id="XP_018025631.1">
    <property type="nucleotide sequence ID" value="XM_018170142.2"/>
</dbReference>